<reference evidence="2 3" key="1">
    <citation type="journal article" date="2018" name="Front. Plant Sci.">
        <title>Red Clover (Trifolium pratense) and Zigzag Clover (T. medium) - A Picture of Genomic Similarities and Differences.</title>
        <authorList>
            <person name="Dluhosova J."/>
            <person name="Istvanek J."/>
            <person name="Nedelnik J."/>
            <person name="Repkova J."/>
        </authorList>
    </citation>
    <scope>NUCLEOTIDE SEQUENCE [LARGE SCALE GENOMIC DNA]</scope>
    <source>
        <strain evidence="3">cv. 10/8</strain>
        <tissue evidence="2">Leaf</tissue>
    </source>
</reference>
<sequence>FQRKKKLATQKVNAGGNATVVQKVKLAKKPAKERLAPIVEKTETENGKNAENEEDYMDDDDLLDDEADFDVLVNVISILPLEYDIQTEINEVEEDFEVSEMANHKP</sequence>
<evidence type="ECO:0000313" key="2">
    <source>
        <dbReference type="EMBL" id="MCI34432.1"/>
    </source>
</evidence>
<dbReference type="Proteomes" id="UP000265520">
    <property type="component" value="Unassembled WGS sequence"/>
</dbReference>
<dbReference type="EMBL" id="LXQA010213590">
    <property type="protein sequence ID" value="MCI34432.1"/>
    <property type="molecule type" value="Genomic_DNA"/>
</dbReference>
<dbReference type="AlphaFoldDB" id="A0A392RE73"/>
<evidence type="ECO:0000313" key="3">
    <source>
        <dbReference type="Proteomes" id="UP000265520"/>
    </source>
</evidence>
<proteinExistence type="predicted"/>
<evidence type="ECO:0000256" key="1">
    <source>
        <dbReference type="SAM" id="MobiDB-lite"/>
    </source>
</evidence>
<comment type="caution">
    <text evidence="2">The sequence shown here is derived from an EMBL/GenBank/DDBJ whole genome shotgun (WGS) entry which is preliminary data.</text>
</comment>
<keyword evidence="3" id="KW-1185">Reference proteome</keyword>
<organism evidence="2 3">
    <name type="scientific">Trifolium medium</name>
    <dbReference type="NCBI Taxonomy" id="97028"/>
    <lineage>
        <taxon>Eukaryota</taxon>
        <taxon>Viridiplantae</taxon>
        <taxon>Streptophyta</taxon>
        <taxon>Embryophyta</taxon>
        <taxon>Tracheophyta</taxon>
        <taxon>Spermatophyta</taxon>
        <taxon>Magnoliopsida</taxon>
        <taxon>eudicotyledons</taxon>
        <taxon>Gunneridae</taxon>
        <taxon>Pentapetalae</taxon>
        <taxon>rosids</taxon>
        <taxon>fabids</taxon>
        <taxon>Fabales</taxon>
        <taxon>Fabaceae</taxon>
        <taxon>Papilionoideae</taxon>
        <taxon>50 kb inversion clade</taxon>
        <taxon>NPAAA clade</taxon>
        <taxon>Hologalegina</taxon>
        <taxon>IRL clade</taxon>
        <taxon>Trifolieae</taxon>
        <taxon>Trifolium</taxon>
    </lineage>
</organism>
<accession>A0A392RE73</accession>
<feature type="non-terminal residue" evidence="2">
    <location>
        <position position="1"/>
    </location>
</feature>
<feature type="region of interest" description="Disordered" evidence="1">
    <location>
        <begin position="35"/>
        <end position="60"/>
    </location>
</feature>
<protein>
    <submittedName>
        <fullName evidence="2">Uncharacterized protein</fullName>
    </submittedName>
</protein>
<feature type="compositionally biased region" description="Basic and acidic residues" evidence="1">
    <location>
        <begin position="35"/>
        <end position="51"/>
    </location>
</feature>
<name>A0A392RE73_9FABA</name>
<feature type="non-terminal residue" evidence="2">
    <location>
        <position position="106"/>
    </location>
</feature>